<evidence type="ECO:0000313" key="4">
    <source>
        <dbReference type="Proteomes" id="UP000634136"/>
    </source>
</evidence>
<dbReference type="Pfam" id="PF00646">
    <property type="entry name" value="F-box"/>
    <property type="match status" value="1"/>
</dbReference>
<name>A0A834XGT3_9FABA</name>
<feature type="compositionally biased region" description="Basic and acidic residues" evidence="1">
    <location>
        <begin position="208"/>
        <end position="219"/>
    </location>
</feature>
<accession>A0A834XGT3</accession>
<protein>
    <submittedName>
        <fullName evidence="3">Putative F-box protein PP2-B12</fullName>
    </submittedName>
</protein>
<dbReference type="PANTHER" id="PTHR32278:SF135">
    <property type="entry name" value="F-BOX PROTEIN PP2-B12"/>
    <property type="match status" value="1"/>
</dbReference>
<dbReference type="OrthoDB" id="1918565at2759"/>
<dbReference type="InterPro" id="IPR036047">
    <property type="entry name" value="F-box-like_dom_sf"/>
</dbReference>
<organism evidence="3 4">
    <name type="scientific">Senna tora</name>
    <dbReference type="NCBI Taxonomy" id="362788"/>
    <lineage>
        <taxon>Eukaryota</taxon>
        <taxon>Viridiplantae</taxon>
        <taxon>Streptophyta</taxon>
        <taxon>Embryophyta</taxon>
        <taxon>Tracheophyta</taxon>
        <taxon>Spermatophyta</taxon>
        <taxon>Magnoliopsida</taxon>
        <taxon>eudicotyledons</taxon>
        <taxon>Gunneridae</taxon>
        <taxon>Pentapetalae</taxon>
        <taxon>rosids</taxon>
        <taxon>fabids</taxon>
        <taxon>Fabales</taxon>
        <taxon>Fabaceae</taxon>
        <taxon>Caesalpinioideae</taxon>
        <taxon>Cassia clade</taxon>
        <taxon>Senna</taxon>
    </lineage>
</organism>
<dbReference type="AlphaFoldDB" id="A0A834XGT3"/>
<keyword evidence="4" id="KW-1185">Reference proteome</keyword>
<dbReference type="CDD" id="cd22162">
    <property type="entry name" value="F-box_AtSKIP3-like"/>
    <property type="match status" value="1"/>
</dbReference>
<feature type="domain" description="F-box" evidence="2">
    <location>
        <begin position="7"/>
        <end position="45"/>
    </location>
</feature>
<evidence type="ECO:0000256" key="1">
    <source>
        <dbReference type="SAM" id="MobiDB-lite"/>
    </source>
</evidence>
<dbReference type="Gene3D" id="1.20.1280.50">
    <property type="match status" value="1"/>
</dbReference>
<evidence type="ECO:0000313" key="3">
    <source>
        <dbReference type="EMBL" id="KAF7844812.1"/>
    </source>
</evidence>
<feature type="region of interest" description="Disordered" evidence="1">
    <location>
        <begin position="185"/>
        <end position="219"/>
    </location>
</feature>
<evidence type="ECO:0000259" key="2">
    <source>
        <dbReference type="Pfam" id="PF00646"/>
    </source>
</evidence>
<comment type="caution">
    <text evidence="3">The sequence shown here is derived from an EMBL/GenBank/DDBJ whole genome shotgun (WGS) entry which is preliminary data.</text>
</comment>
<dbReference type="Proteomes" id="UP000634136">
    <property type="component" value="Unassembled WGS sequence"/>
</dbReference>
<dbReference type="SUPFAM" id="SSF81383">
    <property type="entry name" value="F-box domain"/>
    <property type="match status" value="1"/>
</dbReference>
<proteinExistence type="predicted"/>
<dbReference type="InterPro" id="IPR001810">
    <property type="entry name" value="F-box_dom"/>
</dbReference>
<reference evidence="3" key="1">
    <citation type="submission" date="2020-09" db="EMBL/GenBank/DDBJ databases">
        <title>Genome-Enabled Discovery of Anthraquinone Biosynthesis in Senna tora.</title>
        <authorList>
            <person name="Kang S.-H."/>
            <person name="Pandey R.P."/>
            <person name="Lee C.-M."/>
            <person name="Sim J.-S."/>
            <person name="Jeong J.-T."/>
            <person name="Choi B.-S."/>
            <person name="Jung M."/>
            <person name="Ginzburg D."/>
            <person name="Zhao K."/>
            <person name="Won S.Y."/>
            <person name="Oh T.-J."/>
            <person name="Yu Y."/>
            <person name="Kim N.-H."/>
            <person name="Lee O.R."/>
            <person name="Lee T.-H."/>
            <person name="Bashyal P."/>
            <person name="Kim T.-S."/>
            <person name="Lee W.-H."/>
            <person name="Kawkins C."/>
            <person name="Kim C.-K."/>
            <person name="Kim J.S."/>
            <person name="Ahn B.O."/>
            <person name="Rhee S.Y."/>
            <person name="Sohng J.K."/>
        </authorList>
    </citation>
    <scope>NUCLEOTIDE SEQUENCE</scope>
    <source>
        <tissue evidence="3">Leaf</tissue>
    </source>
</reference>
<gene>
    <name evidence="3" type="ORF">G2W53_001717</name>
</gene>
<dbReference type="Pfam" id="PF14299">
    <property type="entry name" value="PP2"/>
    <property type="match status" value="1"/>
</dbReference>
<dbReference type="InterPro" id="IPR025886">
    <property type="entry name" value="PP2-like"/>
</dbReference>
<sequence>MDMTKVLPTDCISKIISLTSPRDACRSSSVSSVFKKAEESDDVWERFLPPDYQNIILQYSSSSSLTDSLTKRQIFFHLCDHPFLLDNGQMRVGLEKESGKKCITVGAKGLGIIWGDTLPYWDSISVPQSRFPSVARLNHVWWLDINGRISANILSQRTNYAAFFIFKLETEHCFTHRYVEMSVNKEESGGNGSHRRAILEASRNGKKKERERERGAREREDGWMEIEMGEFFIGENGDDDEGFVDCRLWETNGYIKGGLLVEGIEFRPKSSG</sequence>
<dbReference type="PANTHER" id="PTHR32278">
    <property type="entry name" value="F-BOX DOMAIN-CONTAINING PROTEIN"/>
    <property type="match status" value="1"/>
</dbReference>
<dbReference type="EMBL" id="JAAIUW010000001">
    <property type="protein sequence ID" value="KAF7844812.1"/>
    <property type="molecule type" value="Genomic_DNA"/>
</dbReference>